<dbReference type="FunFam" id="2.90.10.10:FF:000026">
    <property type="entry name" value="Serine/threonine-protein kinase"/>
    <property type="match status" value="1"/>
</dbReference>
<gene>
    <name evidence="6" type="ORF">M0R45_005431</name>
</gene>
<proteinExistence type="predicted"/>
<dbReference type="InterPro" id="IPR036426">
    <property type="entry name" value="Bulb-type_lectin_dom_sf"/>
</dbReference>
<evidence type="ECO:0000256" key="3">
    <source>
        <dbReference type="ARBA" id="ARBA00023180"/>
    </source>
</evidence>
<dbReference type="InterPro" id="IPR051343">
    <property type="entry name" value="G-type_lectin_kinases/EP1-like"/>
</dbReference>
<evidence type="ECO:0000256" key="4">
    <source>
        <dbReference type="SAM" id="SignalP"/>
    </source>
</evidence>
<dbReference type="PROSITE" id="PS50927">
    <property type="entry name" value="BULB_LECTIN"/>
    <property type="match status" value="1"/>
</dbReference>
<evidence type="ECO:0000313" key="6">
    <source>
        <dbReference type="EMBL" id="KAK9949922.1"/>
    </source>
</evidence>
<keyword evidence="3" id="KW-0325">Glycoprotein</keyword>
<comment type="caution">
    <text evidence="6">The sequence shown here is derived from an EMBL/GenBank/DDBJ whole genome shotgun (WGS) entry which is preliminary data.</text>
</comment>
<keyword evidence="2" id="KW-1015">Disulfide bond</keyword>
<dbReference type="SMART" id="SM00108">
    <property type="entry name" value="B_lectin"/>
    <property type="match status" value="1"/>
</dbReference>
<dbReference type="EMBL" id="JBEDUW010000001">
    <property type="protein sequence ID" value="KAK9949922.1"/>
    <property type="molecule type" value="Genomic_DNA"/>
</dbReference>
<dbReference type="AlphaFoldDB" id="A0AAW1YMN5"/>
<evidence type="ECO:0000259" key="5">
    <source>
        <dbReference type="PROSITE" id="PS50927"/>
    </source>
</evidence>
<dbReference type="Gene3D" id="2.90.10.10">
    <property type="entry name" value="Bulb-type lectin domain"/>
    <property type="match status" value="2"/>
</dbReference>
<dbReference type="InterPro" id="IPR001480">
    <property type="entry name" value="Bulb-type_lectin_dom"/>
</dbReference>
<accession>A0AAW1YMN5</accession>
<feature type="signal peptide" evidence="4">
    <location>
        <begin position="1"/>
        <end position="30"/>
    </location>
</feature>
<evidence type="ECO:0000256" key="1">
    <source>
        <dbReference type="ARBA" id="ARBA00022729"/>
    </source>
</evidence>
<organism evidence="6 7">
    <name type="scientific">Rubus argutus</name>
    <name type="common">Southern blackberry</name>
    <dbReference type="NCBI Taxonomy" id="59490"/>
    <lineage>
        <taxon>Eukaryota</taxon>
        <taxon>Viridiplantae</taxon>
        <taxon>Streptophyta</taxon>
        <taxon>Embryophyta</taxon>
        <taxon>Tracheophyta</taxon>
        <taxon>Spermatophyta</taxon>
        <taxon>Magnoliopsida</taxon>
        <taxon>eudicotyledons</taxon>
        <taxon>Gunneridae</taxon>
        <taxon>Pentapetalae</taxon>
        <taxon>rosids</taxon>
        <taxon>fabids</taxon>
        <taxon>Rosales</taxon>
        <taxon>Rosaceae</taxon>
        <taxon>Rosoideae</taxon>
        <taxon>Rosoideae incertae sedis</taxon>
        <taxon>Rubus</taxon>
    </lineage>
</organism>
<sequence>MASSSSSSSVLVMFFLSTFVIISSMITVDAQRSHSNSHNISLDSSLSPNTNHSSWLSPSGRFAFGFYPQGNGFAVGIWLVNQPNQQVVVWTANRDDPPVSSNSSLTLKSDGMFLITDHGRHRREIPVANFSISAPNSVRSIAYFAASSPSPAISPPSSAAMLDSGNFVVYDNKSTVIWESFGFPTDTILGGQNLYAFNELVSSASISNHSSGRFWLKMQYDGNLVAYPVNSSRISENAYWSFGTADIGSNVMLRLNLSGFLVLLVNNTRYESRGVTMKSVTLANGSYHGQSGTVIHRATLDVDGIFRLYLHSNTSSRAVTVAWSALQNQCEVKGTCGLNSYCTILGNKPTAIVIRGL</sequence>
<reference evidence="6 7" key="1">
    <citation type="journal article" date="2023" name="G3 (Bethesda)">
        <title>A chromosome-length genome assembly and annotation of blackberry (Rubus argutus, cv. 'Hillquist').</title>
        <authorList>
            <person name="Bruna T."/>
            <person name="Aryal R."/>
            <person name="Dudchenko O."/>
            <person name="Sargent D.J."/>
            <person name="Mead D."/>
            <person name="Buti M."/>
            <person name="Cavallini A."/>
            <person name="Hytonen T."/>
            <person name="Andres J."/>
            <person name="Pham M."/>
            <person name="Weisz D."/>
            <person name="Mascagni F."/>
            <person name="Usai G."/>
            <person name="Natali L."/>
            <person name="Bassil N."/>
            <person name="Fernandez G.E."/>
            <person name="Lomsadze A."/>
            <person name="Armour M."/>
            <person name="Olukolu B."/>
            <person name="Poorten T."/>
            <person name="Britton C."/>
            <person name="Davik J."/>
            <person name="Ashrafi H."/>
            <person name="Aiden E.L."/>
            <person name="Borodovsky M."/>
            <person name="Worthington M."/>
        </authorList>
    </citation>
    <scope>NUCLEOTIDE SEQUENCE [LARGE SCALE GENOMIC DNA]</scope>
    <source>
        <strain evidence="6">PI 553951</strain>
    </source>
</reference>
<dbReference type="PANTHER" id="PTHR47976">
    <property type="entry name" value="G-TYPE LECTIN S-RECEPTOR-LIKE SERINE/THREONINE-PROTEIN KINASE SD2-5"/>
    <property type="match status" value="1"/>
</dbReference>
<dbReference type="Proteomes" id="UP001457282">
    <property type="component" value="Unassembled WGS sequence"/>
</dbReference>
<dbReference type="Pfam" id="PF01453">
    <property type="entry name" value="B_lectin"/>
    <property type="match status" value="1"/>
</dbReference>
<evidence type="ECO:0000256" key="2">
    <source>
        <dbReference type="ARBA" id="ARBA00023157"/>
    </source>
</evidence>
<feature type="chain" id="PRO_5043508931" description="Bulb-type lectin domain-containing protein" evidence="4">
    <location>
        <begin position="31"/>
        <end position="357"/>
    </location>
</feature>
<dbReference type="PANTHER" id="PTHR47976:SF49">
    <property type="entry name" value="RECEPTOR-LIKE SERINE_THREONINE-PROTEIN KINASE"/>
    <property type="match status" value="1"/>
</dbReference>
<keyword evidence="1 4" id="KW-0732">Signal</keyword>
<keyword evidence="7" id="KW-1185">Reference proteome</keyword>
<feature type="domain" description="Bulb-type lectin" evidence="5">
    <location>
        <begin position="37"/>
        <end position="182"/>
    </location>
</feature>
<name>A0AAW1YMN5_RUBAR</name>
<protein>
    <recommendedName>
        <fullName evidence="5">Bulb-type lectin domain-containing protein</fullName>
    </recommendedName>
</protein>
<dbReference type="SUPFAM" id="SSF51110">
    <property type="entry name" value="alpha-D-mannose-specific plant lectins"/>
    <property type="match status" value="1"/>
</dbReference>
<evidence type="ECO:0000313" key="7">
    <source>
        <dbReference type="Proteomes" id="UP001457282"/>
    </source>
</evidence>